<organism evidence="3 4">
    <name type="scientific">Gomphillus americanus</name>
    <dbReference type="NCBI Taxonomy" id="1940652"/>
    <lineage>
        <taxon>Eukaryota</taxon>
        <taxon>Fungi</taxon>
        <taxon>Dikarya</taxon>
        <taxon>Ascomycota</taxon>
        <taxon>Pezizomycotina</taxon>
        <taxon>Lecanoromycetes</taxon>
        <taxon>OSLEUM clade</taxon>
        <taxon>Ostropomycetidae</taxon>
        <taxon>Ostropales</taxon>
        <taxon>Graphidaceae</taxon>
        <taxon>Gomphilloideae</taxon>
        <taxon>Gomphillus</taxon>
    </lineage>
</organism>
<dbReference type="NCBIfam" id="NF004051">
    <property type="entry name" value="PRK05571.1"/>
    <property type="match status" value="1"/>
</dbReference>
<dbReference type="AlphaFoldDB" id="A0A8H3IL35"/>
<dbReference type="InterPro" id="IPR051812">
    <property type="entry name" value="SPI_LacAB/RpiB"/>
</dbReference>
<name>A0A8H3IL35_9LECA</name>
<dbReference type="OrthoDB" id="2106730at2759"/>
<comment type="caution">
    <text evidence="3">The sequence shown here is derived from an EMBL/GenBank/DDBJ whole genome shotgun (WGS) entry which is preliminary data.</text>
</comment>
<dbReference type="FunFam" id="3.40.1400.10:FF:000004">
    <property type="entry name" value="Ribose 5-phosphate isomerase"/>
    <property type="match status" value="1"/>
</dbReference>
<evidence type="ECO:0000256" key="1">
    <source>
        <dbReference type="ARBA" id="ARBA00008754"/>
    </source>
</evidence>
<dbReference type="EMBL" id="CAJPDQ010000022">
    <property type="protein sequence ID" value="CAF9924850.1"/>
    <property type="molecule type" value="Genomic_DNA"/>
</dbReference>
<dbReference type="GO" id="GO:0005975">
    <property type="term" value="P:carbohydrate metabolic process"/>
    <property type="evidence" value="ECO:0007669"/>
    <property type="project" value="InterPro"/>
</dbReference>
<dbReference type="Gene3D" id="3.40.1400.10">
    <property type="entry name" value="Sugar-phosphate isomerase, RpiB/LacA/LacB"/>
    <property type="match status" value="1"/>
</dbReference>
<dbReference type="InterPro" id="IPR003500">
    <property type="entry name" value="RpiB_LacA_LacB"/>
</dbReference>
<reference evidence="3" key="1">
    <citation type="submission" date="2021-03" db="EMBL/GenBank/DDBJ databases">
        <authorList>
            <person name="Tagirdzhanova G."/>
        </authorList>
    </citation>
    <scope>NUCLEOTIDE SEQUENCE</scope>
</reference>
<dbReference type="Pfam" id="PF02502">
    <property type="entry name" value="LacAB_rpiB"/>
    <property type="match status" value="1"/>
</dbReference>
<evidence type="ECO:0000313" key="3">
    <source>
        <dbReference type="EMBL" id="CAF9924850.1"/>
    </source>
</evidence>
<dbReference type="InterPro" id="IPR036569">
    <property type="entry name" value="RpiB_LacA_LacB_sf"/>
</dbReference>
<dbReference type="Proteomes" id="UP000664169">
    <property type="component" value="Unassembled WGS sequence"/>
</dbReference>
<accession>A0A8H3IL35</accession>
<dbReference type="GO" id="GO:0016853">
    <property type="term" value="F:isomerase activity"/>
    <property type="evidence" value="ECO:0007669"/>
    <property type="project" value="UniProtKB-KW"/>
</dbReference>
<proteinExistence type="inferred from homology"/>
<dbReference type="PIRSF" id="PIRSF005384">
    <property type="entry name" value="RpiB_LacA_B"/>
    <property type="match status" value="1"/>
</dbReference>
<protein>
    <recommendedName>
        <fullName evidence="5">Ribose 5-phosphate isomerase</fullName>
    </recommendedName>
</protein>
<keyword evidence="2" id="KW-0413">Isomerase</keyword>
<evidence type="ECO:0008006" key="5">
    <source>
        <dbReference type="Google" id="ProtNLM"/>
    </source>
</evidence>
<keyword evidence="4" id="KW-1185">Reference proteome</keyword>
<dbReference type="PANTHER" id="PTHR43732">
    <property type="entry name" value="RIBOSE 5-PHOSPHATE ISOMERASE-RELATED"/>
    <property type="match status" value="1"/>
</dbReference>
<dbReference type="PANTHER" id="PTHR43732:SF1">
    <property type="entry name" value="RIBOSE 5-PHOSPHATE ISOMERASE"/>
    <property type="match status" value="1"/>
</dbReference>
<dbReference type="NCBIfam" id="TIGR02133">
    <property type="entry name" value="RPI_actino"/>
    <property type="match status" value="1"/>
</dbReference>
<evidence type="ECO:0000256" key="2">
    <source>
        <dbReference type="ARBA" id="ARBA00023235"/>
    </source>
</evidence>
<comment type="similarity">
    <text evidence="1">Belongs to the LacAB/RpiB family.</text>
</comment>
<dbReference type="NCBIfam" id="TIGR00689">
    <property type="entry name" value="rpiB_lacA_lacB"/>
    <property type="match status" value="1"/>
</dbReference>
<dbReference type="InterPro" id="IPR011860">
    <property type="entry name" value="Rib-5-P_Isoase_Actino"/>
</dbReference>
<gene>
    <name evidence="3" type="ORF">GOMPHAMPRED_003734</name>
</gene>
<evidence type="ECO:0000313" key="4">
    <source>
        <dbReference type="Proteomes" id="UP000664169"/>
    </source>
</evidence>
<sequence>MAAEKLRLVIGSDDAGSTYKAALLQHLEPLVESIKDVGVTDGEQTAYPHVAVDAVKLVQSGQADRALLICGTGLGVAIAANKVEGIRAVTAHDSYSVEKSITSNNAQVLCMGQRVVGLELAKRLASEWLTYRFDEGSSSAEKVAAITHHEGNMINKK</sequence>
<dbReference type="SUPFAM" id="SSF89623">
    <property type="entry name" value="Ribose/Galactose isomerase RpiB/AlsB"/>
    <property type="match status" value="1"/>
</dbReference>